<reference evidence="2" key="4">
    <citation type="journal article" date="2022" name="Res Sq">
        <title>Comparative Genomics Reveals Insights into the Divergent Evolution of Astigmatic Mites and Household Pest Adaptations.</title>
        <authorList>
            <person name="Xiong Q."/>
            <person name="Wan A.T.-Y."/>
            <person name="Liu X.-Y."/>
            <person name="Fung C.S.-H."/>
            <person name="Xiao X."/>
            <person name="Malainual N."/>
            <person name="Hou J."/>
            <person name="Wang L."/>
            <person name="Wang M."/>
            <person name="Yang K."/>
            <person name="Cui Y."/>
            <person name="Leung E."/>
            <person name="Nong W."/>
            <person name="Shin S.-K."/>
            <person name="Au S."/>
            <person name="Jeong K.Y."/>
            <person name="Chew F.T."/>
            <person name="Hui J."/>
            <person name="Leung T.F."/>
            <person name="Tungtrongchitr A."/>
            <person name="Zhong N."/>
            <person name="Liu Z."/>
            <person name="Tsui S."/>
        </authorList>
    </citation>
    <scope>NUCLEOTIDE SEQUENCE</scope>
    <source>
        <strain evidence="2">Derf</strain>
        <tissue evidence="2">Whole organism</tissue>
    </source>
</reference>
<name>A0A922L8Q5_DERFA</name>
<keyword evidence="3" id="KW-1185">Reference proteome</keyword>
<accession>A0A922L8Q5</accession>
<protein>
    <submittedName>
        <fullName evidence="2">Uncharacterized protein</fullName>
    </submittedName>
</protein>
<sequence>MNSIPKTNDLSTSMLNVDVDPNDIIRSRIMKTIDLDYRFENLNHLKFNSYSKPINDHIRTVIQQRPSI</sequence>
<evidence type="ECO:0000313" key="1">
    <source>
        <dbReference type="EMBL" id="KAH7641599.1"/>
    </source>
</evidence>
<gene>
    <name evidence="2" type="ORF">DERF_001496</name>
    <name evidence="1" type="ORF">HUG17_4644</name>
</gene>
<dbReference type="EMBL" id="SDOV01000004">
    <property type="protein sequence ID" value="KAH7641599.1"/>
    <property type="molecule type" value="Genomic_DNA"/>
</dbReference>
<comment type="caution">
    <text evidence="2">The sequence shown here is derived from an EMBL/GenBank/DDBJ whole genome shotgun (WGS) entry which is preliminary data.</text>
</comment>
<evidence type="ECO:0000313" key="2">
    <source>
        <dbReference type="EMBL" id="KAH9527486.1"/>
    </source>
</evidence>
<evidence type="ECO:0000313" key="3">
    <source>
        <dbReference type="Proteomes" id="UP000790347"/>
    </source>
</evidence>
<reference evidence="1" key="2">
    <citation type="submission" date="2020-06" db="EMBL/GenBank/DDBJ databases">
        <authorList>
            <person name="Ji K."/>
            <person name="Li J."/>
        </authorList>
    </citation>
    <scope>NUCLEOTIDE SEQUENCE</scope>
    <source>
        <strain evidence="1">JKM2019</strain>
        <tissue evidence="1">Whole body</tissue>
    </source>
</reference>
<proteinExistence type="predicted"/>
<reference evidence="2" key="1">
    <citation type="submission" date="2013-05" db="EMBL/GenBank/DDBJ databases">
        <authorList>
            <person name="Yim A.K.Y."/>
            <person name="Chan T.F."/>
            <person name="Ji K.M."/>
            <person name="Liu X.Y."/>
            <person name="Zhou J.W."/>
            <person name="Li R.Q."/>
            <person name="Yang K.Y."/>
            <person name="Li J."/>
            <person name="Li M."/>
            <person name="Law P.T.W."/>
            <person name="Wu Y.L."/>
            <person name="Cai Z.L."/>
            <person name="Qin H."/>
            <person name="Bao Y."/>
            <person name="Leung R.K.K."/>
            <person name="Ng P.K.S."/>
            <person name="Zou J."/>
            <person name="Zhong X.J."/>
            <person name="Ran P.X."/>
            <person name="Zhong N.S."/>
            <person name="Liu Z.G."/>
            <person name="Tsui S.K.W."/>
        </authorList>
    </citation>
    <scope>NUCLEOTIDE SEQUENCE</scope>
    <source>
        <strain evidence="2">Derf</strain>
        <tissue evidence="2">Whole organism</tissue>
    </source>
</reference>
<dbReference type="EMBL" id="ASGP02000001">
    <property type="protein sequence ID" value="KAH9527486.1"/>
    <property type="molecule type" value="Genomic_DNA"/>
</dbReference>
<organism evidence="2 3">
    <name type="scientific">Dermatophagoides farinae</name>
    <name type="common">American house dust mite</name>
    <dbReference type="NCBI Taxonomy" id="6954"/>
    <lineage>
        <taxon>Eukaryota</taxon>
        <taxon>Metazoa</taxon>
        <taxon>Ecdysozoa</taxon>
        <taxon>Arthropoda</taxon>
        <taxon>Chelicerata</taxon>
        <taxon>Arachnida</taxon>
        <taxon>Acari</taxon>
        <taxon>Acariformes</taxon>
        <taxon>Sarcoptiformes</taxon>
        <taxon>Astigmata</taxon>
        <taxon>Psoroptidia</taxon>
        <taxon>Analgoidea</taxon>
        <taxon>Pyroglyphidae</taxon>
        <taxon>Dermatophagoidinae</taxon>
        <taxon>Dermatophagoides</taxon>
    </lineage>
</organism>
<reference evidence="1" key="3">
    <citation type="journal article" date="2021" name="World Allergy Organ. J.">
        <title>Chromosome-level assembly of Dermatophagoides farinae genome and transcriptome reveals two novel allergens Der f 37 and Der f 39.</title>
        <authorList>
            <person name="Chen J."/>
            <person name="Cai Z."/>
            <person name="Fan D."/>
            <person name="Hu J."/>
            <person name="Hou Y."/>
            <person name="He Y."/>
            <person name="Zhang Z."/>
            <person name="Zhao Z."/>
            <person name="Gao P."/>
            <person name="Hu W."/>
            <person name="Sun J."/>
            <person name="Li J."/>
            <person name="Ji K."/>
        </authorList>
    </citation>
    <scope>NUCLEOTIDE SEQUENCE</scope>
    <source>
        <strain evidence="1">JKM2019</strain>
    </source>
</reference>
<dbReference type="Proteomes" id="UP000828236">
    <property type="component" value="Unassembled WGS sequence"/>
</dbReference>
<dbReference type="AlphaFoldDB" id="A0A922L8Q5"/>
<dbReference type="Proteomes" id="UP000790347">
    <property type="component" value="Unassembled WGS sequence"/>
</dbReference>